<dbReference type="EMBL" id="JAFJMO010000013">
    <property type="protein sequence ID" value="KAJ8258695.1"/>
    <property type="molecule type" value="Genomic_DNA"/>
</dbReference>
<proteinExistence type="predicted"/>
<accession>A0A9Q1D4R8</accession>
<gene>
    <name evidence="2" type="ORF">COCON_G00177070</name>
</gene>
<name>A0A9Q1D4R8_CONCO</name>
<evidence type="ECO:0000256" key="1">
    <source>
        <dbReference type="SAM" id="Phobius"/>
    </source>
</evidence>
<keyword evidence="1" id="KW-0812">Transmembrane</keyword>
<dbReference type="AlphaFoldDB" id="A0A9Q1D4R8"/>
<keyword evidence="1" id="KW-0472">Membrane</keyword>
<organism evidence="2 3">
    <name type="scientific">Conger conger</name>
    <name type="common">Conger eel</name>
    <name type="synonym">Muraena conger</name>
    <dbReference type="NCBI Taxonomy" id="82655"/>
    <lineage>
        <taxon>Eukaryota</taxon>
        <taxon>Metazoa</taxon>
        <taxon>Chordata</taxon>
        <taxon>Craniata</taxon>
        <taxon>Vertebrata</taxon>
        <taxon>Euteleostomi</taxon>
        <taxon>Actinopterygii</taxon>
        <taxon>Neopterygii</taxon>
        <taxon>Teleostei</taxon>
        <taxon>Anguilliformes</taxon>
        <taxon>Congridae</taxon>
        <taxon>Conger</taxon>
    </lineage>
</organism>
<feature type="transmembrane region" description="Helical" evidence="1">
    <location>
        <begin position="23"/>
        <end position="41"/>
    </location>
</feature>
<evidence type="ECO:0000313" key="2">
    <source>
        <dbReference type="EMBL" id="KAJ8258695.1"/>
    </source>
</evidence>
<dbReference type="Proteomes" id="UP001152803">
    <property type="component" value="Unassembled WGS sequence"/>
</dbReference>
<keyword evidence="1" id="KW-1133">Transmembrane helix</keyword>
<protein>
    <submittedName>
        <fullName evidence="2">Uncharacterized protein</fullName>
    </submittedName>
</protein>
<sequence>MDCRVAWIPRMKGPQRISLWPRGMRLLCVPTILSSGFLPACSIYTLTLFLDLPFVLFCFWTICYQLLDFDSWIVFGTVACLDCLPVLGLLPAYLTTNLITVIVPVCRYSTTACLIHVPSNKDICFAEFWVAVGSHTR</sequence>
<comment type="caution">
    <text evidence="2">The sequence shown here is derived from an EMBL/GenBank/DDBJ whole genome shotgun (WGS) entry which is preliminary data.</text>
</comment>
<keyword evidence="3" id="KW-1185">Reference proteome</keyword>
<feature type="transmembrane region" description="Helical" evidence="1">
    <location>
        <begin position="73"/>
        <end position="94"/>
    </location>
</feature>
<reference evidence="2" key="1">
    <citation type="journal article" date="2023" name="Science">
        <title>Genome structures resolve the early diversification of teleost fishes.</title>
        <authorList>
            <person name="Parey E."/>
            <person name="Louis A."/>
            <person name="Montfort J."/>
            <person name="Bouchez O."/>
            <person name="Roques C."/>
            <person name="Iampietro C."/>
            <person name="Lluch J."/>
            <person name="Castinel A."/>
            <person name="Donnadieu C."/>
            <person name="Desvignes T."/>
            <person name="Floi Bucao C."/>
            <person name="Jouanno E."/>
            <person name="Wen M."/>
            <person name="Mejri S."/>
            <person name="Dirks R."/>
            <person name="Jansen H."/>
            <person name="Henkel C."/>
            <person name="Chen W.J."/>
            <person name="Zahm M."/>
            <person name="Cabau C."/>
            <person name="Klopp C."/>
            <person name="Thompson A.W."/>
            <person name="Robinson-Rechavi M."/>
            <person name="Braasch I."/>
            <person name="Lecointre G."/>
            <person name="Bobe J."/>
            <person name="Postlethwait J.H."/>
            <person name="Berthelot C."/>
            <person name="Roest Crollius H."/>
            <person name="Guiguen Y."/>
        </authorList>
    </citation>
    <scope>NUCLEOTIDE SEQUENCE</scope>
    <source>
        <strain evidence="2">Concon-B</strain>
    </source>
</reference>
<evidence type="ECO:0000313" key="3">
    <source>
        <dbReference type="Proteomes" id="UP001152803"/>
    </source>
</evidence>